<keyword evidence="5" id="KW-0472">Membrane</keyword>
<evidence type="ECO:0000313" key="6">
    <source>
        <dbReference type="EMBL" id="CAG8524512.1"/>
    </source>
</evidence>
<evidence type="ECO:0000256" key="2">
    <source>
        <dbReference type="ARBA" id="ARBA00023004"/>
    </source>
</evidence>
<comment type="caution">
    <text evidence="6">The sequence shown here is derived from an EMBL/GenBank/DDBJ whole genome shotgun (WGS) entry which is preliminary data.</text>
</comment>
<proteinExistence type="inferred from homology"/>
<reference evidence="6" key="1">
    <citation type="submission" date="2021-06" db="EMBL/GenBank/DDBJ databases">
        <authorList>
            <person name="Kallberg Y."/>
            <person name="Tangrot J."/>
            <person name="Rosling A."/>
        </authorList>
    </citation>
    <scope>NUCLEOTIDE SEQUENCE</scope>
    <source>
        <strain evidence="6">CL551</strain>
    </source>
</reference>
<dbReference type="GO" id="GO:0005506">
    <property type="term" value="F:iron ion binding"/>
    <property type="evidence" value="ECO:0007669"/>
    <property type="project" value="InterPro"/>
</dbReference>
<dbReference type="OrthoDB" id="1470350at2759"/>
<dbReference type="Pfam" id="PF00067">
    <property type="entry name" value="p450"/>
    <property type="match status" value="1"/>
</dbReference>
<evidence type="ECO:0000256" key="1">
    <source>
        <dbReference type="ARBA" id="ARBA00022723"/>
    </source>
</evidence>
<dbReference type="Proteomes" id="UP000789342">
    <property type="component" value="Unassembled WGS sequence"/>
</dbReference>
<gene>
    <name evidence="6" type="ORF">AMORRO_LOCUS4371</name>
</gene>
<evidence type="ECO:0000256" key="4">
    <source>
        <dbReference type="RuleBase" id="RU000461"/>
    </source>
</evidence>
<keyword evidence="1 3" id="KW-0479">Metal-binding</keyword>
<dbReference type="PROSITE" id="PS00086">
    <property type="entry name" value="CYTOCHROME_P450"/>
    <property type="match status" value="1"/>
</dbReference>
<dbReference type="InterPro" id="IPR036396">
    <property type="entry name" value="Cyt_P450_sf"/>
</dbReference>
<dbReference type="AlphaFoldDB" id="A0A9N9ACC8"/>
<accession>A0A9N9ACC8</accession>
<keyword evidence="2 3" id="KW-0408">Iron</keyword>
<comment type="cofactor">
    <cofactor evidence="3">
        <name>heme</name>
        <dbReference type="ChEBI" id="CHEBI:30413"/>
    </cofactor>
</comment>
<dbReference type="SUPFAM" id="SSF48264">
    <property type="entry name" value="Cytochrome P450"/>
    <property type="match status" value="1"/>
</dbReference>
<keyword evidence="4" id="KW-0503">Monooxygenase</keyword>
<feature type="transmembrane region" description="Helical" evidence="5">
    <location>
        <begin position="12"/>
        <end position="30"/>
    </location>
</feature>
<dbReference type="GO" id="GO:0020037">
    <property type="term" value="F:heme binding"/>
    <property type="evidence" value="ECO:0007669"/>
    <property type="project" value="InterPro"/>
</dbReference>
<keyword evidence="3 4" id="KW-0349">Heme</keyword>
<dbReference type="InterPro" id="IPR002401">
    <property type="entry name" value="Cyt_P450_E_grp-I"/>
</dbReference>
<keyword evidence="5" id="KW-0812">Transmembrane</keyword>
<comment type="similarity">
    <text evidence="4">Belongs to the cytochrome P450 family.</text>
</comment>
<dbReference type="GO" id="GO:0016705">
    <property type="term" value="F:oxidoreductase activity, acting on paired donors, with incorporation or reduction of molecular oxygen"/>
    <property type="evidence" value="ECO:0007669"/>
    <property type="project" value="InterPro"/>
</dbReference>
<dbReference type="PRINTS" id="PR00463">
    <property type="entry name" value="EP450I"/>
</dbReference>
<organism evidence="6 7">
    <name type="scientific">Acaulospora morrowiae</name>
    <dbReference type="NCBI Taxonomy" id="94023"/>
    <lineage>
        <taxon>Eukaryota</taxon>
        <taxon>Fungi</taxon>
        <taxon>Fungi incertae sedis</taxon>
        <taxon>Mucoromycota</taxon>
        <taxon>Glomeromycotina</taxon>
        <taxon>Glomeromycetes</taxon>
        <taxon>Diversisporales</taxon>
        <taxon>Acaulosporaceae</taxon>
        <taxon>Acaulospora</taxon>
    </lineage>
</organism>
<keyword evidence="4" id="KW-0560">Oxidoreductase</keyword>
<dbReference type="EMBL" id="CAJVPV010002363">
    <property type="protein sequence ID" value="CAG8524512.1"/>
    <property type="molecule type" value="Genomic_DNA"/>
</dbReference>
<protein>
    <submittedName>
        <fullName evidence="6">5188_t:CDS:1</fullName>
    </submittedName>
</protein>
<keyword evidence="7" id="KW-1185">Reference proteome</keyword>
<dbReference type="PRINTS" id="PR00385">
    <property type="entry name" value="P450"/>
</dbReference>
<name>A0A9N9ACC8_9GLOM</name>
<dbReference type="InterPro" id="IPR001128">
    <property type="entry name" value="Cyt_P450"/>
</dbReference>
<dbReference type="PANTHER" id="PTHR24301">
    <property type="entry name" value="THROMBOXANE-A SYNTHASE"/>
    <property type="match status" value="1"/>
</dbReference>
<feature type="binding site" description="axial binding residue" evidence="3">
    <location>
        <position position="487"/>
    </location>
    <ligand>
        <name>heme</name>
        <dbReference type="ChEBI" id="CHEBI:30413"/>
    </ligand>
    <ligandPart>
        <name>Fe</name>
        <dbReference type="ChEBI" id="CHEBI:18248"/>
    </ligandPart>
</feature>
<dbReference type="PANTHER" id="PTHR24301:SF2">
    <property type="entry name" value="THROMBOXANE-A SYNTHASE"/>
    <property type="match status" value="1"/>
</dbReference>
<evidence type="ECO:0000256" key="3">
    <source>
        <dbReference type="PIRSR" id="PIRSR602401-1"/>
    </source>
</evidence>
<evidence type="ECO:0000256" key="5">
    <source>
        <dbReference type="SAM" id="Phobius"/>
    </source>
</evidence>
<dbReference type="Gene3D" id="1.10.630.10">
    <property type="entry name" value="Cytochrome P450"/>
    <property type="match status" value="1"/>
</dbReference>
<keyword evidence="5" id="KW-1133">Transmembrane helix</keyword>
<dbReference type="CDD" id="cd00302">
    <property type="entry name" value="cytochrome_P450"/>
    <property type="match status" value="1"/>
</dbReference>
<dbReference type="GO" id="GO:0004497">
    <property type="term" value="F:monooxygenase activity"/>
    <property type="evidence" value="ECO:0007669"/>
    <property type="project" value="UniProtKB-KW"/>
</dbReference>
<evidence type="ECO:0000313" key="7">
    <source>
        <dbReference type="Proteomes" id="UP000789342"/>
    </source>
</evidence>
<sequence>MKILGISLGIYDLFVLSLTLLIIRIFGYYYKYYTRQDPLPAPFPLPFVGHLFDHLIYSNDFSEYCHRLQDKYGDVYEQWFGSERIIFTIRIEYMDKLLSPSTKSKYLVRLPDPEGLKELGVFGKGLILNHDVSNWKFNRQFFTQAISAPNFLKETVNYTQAAFNEMEECWKIGLDDNTITDFSEWSHSLATDIIFQMITGKKTWATASYFLTVSPGLNSVDMQRFNKEDIKQSSELSKAFQTYIMGLDFFTLFPKWVRLYIPGFRETHKKILNARDILFNRIDDIIKERRREIESPPKNEKLRSDMLTLLITANTDRSIPDTQGNTQEYTKPLTDEDIRVIIIEALGGGVDTTANVFSFVIYYLAHHPEVKNQLRQEIDDTINDRSITYEDLSLLTYCEAVIKEVSRIMATSPFIGRASSESDLIGGVEREAGTRYLIFTPGIHLNKDFWVEPEKFNVDRFINFNEQEQQNEKKYSLMMWGGGLRQCPGRKMAMIELKCLLVLTFKNWDIDLVDLNAPLKSEVNLVRSAKDLNVTIKPRNN</sequence>
<dbReference type="InterPro" id="IPR017972">
    <property type="entry name" value="Cyt_P450_CS"/>
</dbReference>